<dbReference type="AlphaFoldDB" id="D2QW32"/>
<dbReference type="Proteomes" id="UP000001887">
    <property type="component" value="Chromosome"/>
</dbReference>
<dbReference type="OrthoDB" id="278607at2"/>
<reference evidence="2 3" key="1">
    <citation type="journal article" date="2009" name="Stand. Genomic Sci.">
        <title>Complete genome sequence of Pirellula staleyi type strain (ATCC 27377).</title>
        <authorList>
            <person name="Clum A."/>
            <person name="Tindall B.J."/>
            <person name="Sikorski J."/>
            <person name="Ivanova N."/>
            <person name="Mavrommatis K."/>
            <person name="Lucas S."/>
            <person name="Glavina del Rio T."/>
            <person name="Nolan M."/>
            <person name="Chen F."/>
            <person name="Tice H."/>
            <person name="Pitluck S."/>
            <person name="Cheng J.F."/>
            <person name="Chertkov O."/>
            <person name="Brettin T."/>
            <person name="Han C."/>
            <person name="Detter J.C."/>
            <person name="Kuske C."/>
            <person name="Bruce D."/>
            <person name="Goodwin L."/>
            <person name="Ovchinikova G."/>
            <person name="Pati A."/>
            <person name="Mikhailova N."/>
            <person name="Chen A."/>
            <person name="Palaniappan K."/>
            <person name="Land M."/>
            <person name="Hauser L."/>
            <person name="Chang Y.J."/>
            <person name="Jeffries C.D."/>
            <person name="Chain P."/>
            <person name="Rohde M."/>
            <person name="Goker M."/>
            <person name="Bristow J."/>
            <person name="Eisen J.A."/>
            <person name="Markowitz V."/>
            <person name="Hugenholtz P."/>
            <person name="Kyrpides N.C."/>
            <person name="Klenk H.P."/>
            <person name="Lapidus A."/>
        </authorList>
    </citation>
    <scope>NUCLEOTIDE SEQUENCE [LARGE SCALE GENOMIC DNA]</scope>
    <source>
        <strain evidence="3">ATCC 27377 / DSM 6068 / ICPB 4128</strain>
    </source>
</reference>
<feature type="chain" id="PRO_5003036026" description="Lipoprotein" evidence="1">
    <location>
        <begin position="25"/>
        <end position="168"/>
    </location>
</feature>
<dbReference type="HOGENOM" id="CLU_1561734_0_0_0"/>
<accession>D2QW32</accession>
<gene>
    <name evidence="2" type="ordered locus">Psta_1229</name>
</gene>
<name>D2QW32_PIRSD</name>
<evidence type="ECO:0000256" key="1">
    <source>
        <dbReference type="SAM" id="SignalP"/>
    </source>
</evidence>
<dbReference type="eggNOG" id="ENOG5033GTH">
    <property type="taxonomic scope" value="Bacteria"/>
</dbReference>
<dbReference type="EMBL" id="CP001848">
    <property type="protein sequence ID" value="ADB15907.1"/>
    <property type="molecule type" value="Genomic_DNA"/>
</dbReference>
<protein>
    <recommendedName>
        <fullName evidence="4">Lipoprotein</fullName>
    </recommendedName>
</protein>
<keyword evidence="3" id="KW-1185">Reference proteome</keyword>
<dbReference type="KEGG" id="psl:Psta_1229"/>
<keyword evidence="1" id="KW-0732">Signal</keyword>
<dbReference type="STRING" id="530564.Psta_1229"/>
<feature type="signal peptide" evidence="1">
    <location>
        <begin position="1"/>
        <end position="24"/>
    </location>
</feature>
<proteinExistence type="predicted"/>
<evidence type="ECO:0000313" key="2">
    <source>
        <dbReference type="EMBL" id="ADB15907.1"/>
    </source>
</evidence>
<evidence type="ECO:0008006" key="4">
    <source>
        <dbReference type="Google" id="ProtNLM"/>
    </source>
</evidence>
<evidence type="ECO:0000313" key="3">
    <source>
        <dbReference type="Proteomes" id="UP000001887"/>
    </source>
</evidence>
<dbReference type="PROSITE" id="PS51257">
    <property type="entry name" value="PROKAR_LIPOPROTEIN"/>
    <property type="match status" value="1"/>
</dbReference>
<sequence length="168" mass="17618" precursor="true">MRCFVYFVASVSMMALMITGCARSSASSIESATATKFQLSAEPQGAVEVLDVKESAQDGQPVVVVGRLGGGVNPWVEGRAAFLIVDTRILPSCDAAGHCQADCADCAKEMMAAATMVKFVGDDGKVIAHDARELLGVKEQETVVIQGTASRDKGGNVSIAADGFFIRR</sequence>
<organism evidence="2 3">
    <name type="scientific">Pirellula staleyi (strain ATCC 27377 / DSM 6068 / ICPB 4128)</name>
    <name type="common">Pirella staleyi</name>
    <dbReference type="NCBI Taxonomy" id="530564"/>
    <lineage>
        <taxon>Bacteria</taxon>
        <taxon>Pseudomonadati</taxon>
        <taxon>Planctomycetota</taxon>
        <taxon>Planctomycetia</taxon>
        <taxon>Pirellulales</taxon>
        <taxon>Pirellulaceae</taxon>
        <taxon>Pirellula</taxon>
    </lineage>
</organism>